<evidence type="ECO:0000256" key="3">
    <source>
        <dbReference type="SAM" id="SignalP"/>
    </source>
</evidence>
<dbReference type="EMBL" id="MU866355">
    <property type="protein sequence ID" value="KAK4173284.1"/>
    <property type="molecule type" value="Genomic_DNA"/>
</dbReference>
<evidence type="ECO:0000313" key="4">
    <source>
        <dbReference type="EMBL" id="KAK4173284.1"/>
    </source>
</evidence>
<gene>
    <name evidence="4" type="ORF">QBC36DRAFT_348886</name>
</gene>
<keyword evidence="2" id="KW-0472">Membrane</keyword>
<reference evidence="4" key="2">
    <citation type="submission" date="2023-05" db="EMBL/GenBank/DDBJ databases">
        <authorList>
            <consortium name="Lawrence Berkeley National Laboratory"/>
            <person name="Steindorff A."/>
            <person name="Hensen N."/>
            <person name="Bonometti L."/>
            <person name="Westerberg I."/>
            <person name="Brannstrom I.O."/>
            <person name="Guillou S."/>
            <person name="Cros-Aarteil S."/>
            <person name="Calhoun S."/>
            <person name="Haridas S."/>
            <person name="Kuo A."/>
            <person name="Mondo S."/>
            <person name="Pangilinan J."/>
            <person name="Riley R."/>
            <person name="Labutti K."/>
            <person name="Andreopoulos B."/>
            <person name="Lipzen A."/>
            <person name="Chen C."/>
            <person name="Yanf M."/>
            <person name="Daum C."/>
            <person name="Ng V."/>
            <person name="Clum A."/>
            <person name="Ohm R."/>
            <person name="Martin F."/>
            <person name="Silar P."/>
            <person name="Natvig D."/>
            <person name="Lalanne C."/>
            <person name="Gautier V."/>
            <person name="Ament-Velasquez S.L."/>
            <person name="Kruys A."/>
            <person name="Hutchinson M.I."/>
            <person name="Powell A.J."/>
            <person name="Barry K."/>
            <person name="Miller A.N."/>
            <person name="Grigoriev I.V."/>
            <person name="Debuchy R."/>
            <person name="Gladieux P."/>
            <person name="Thoren M.H."/>
            <person name="Johannesson H."/>
        </authorList>
    </citation>
    <scope>NUCLEOTIDE SEQUENCE</scope>
    <source>
        <strain evidence="4">CBS 892.96</strain>
    </source>
</reference>
<organism evidence="4 5">
    <name type="scientific">Triangularia setosa</name>
    <dbReference type="NCBI Taxonomy" id="2587417"/>
    <lineage>
        <taxon>Eukaryota</taxon>
        <taxon>Fungi</taxon>
        <taxon>Dikarya</taxon>
        <taxon>Ascomycota</taxon>
        <taxon>Pezizomycotina</taxon>
        <taxon>Sordariomycetes</taxon>
        <taxon>Sordariomycetidae</taxon>
        <taxon>Sordariales</taxon>
        <taxon>Podosporaceae</taxon>
        <taxon>Triangularia</taxon>
    </lineage>
</organism>
<feature type="signal peptide" evidence="3">
    <location>
        <begin position="1"/>
        <end position="17"/>
    </location>
</feature>
<dbReference type="AlphaFoldDB" id="A0AAN6W0M5"/>
<feature type="region of interest" description="Disordered" evidence="1">
    <location>
        <begin position="150"/>
        <end position="188"/>
    </location>
</feature>
<feature type="compositionally biased region" description="Polar residues" evidence="1">
    <location>
        <begin position="308"/>
        <end position="320"/>
    </location>
</feature>
<name>A0AAN6W0M5_9PEZI</name>
<feature type="chain" id="PRO_5042934665" evidence="3">
    <location>
        <begin position="18"/>
        <end position="320"/>
    </location>
</feature>
<evidence type="ECO:0000256" key="2">
    <source>
        <dbReference type="SAM" id="Phobius"/>
    </source>
</evidence>
<evidence type="ECO:0000313" key="5">
    <source>
        <dbReference type="Proteomes" id="UP001302321"/>
    </source>
</evidence>
<feature type="compositionally biased region" description="Gly residues" evidence="1">
    <location>
        <begin position="238"/>
        <end position="247"/>
    </location>
</feature>
<keyword evidence="3" id="KW-0732">Signal</keyword>
<keyword evidence="5" id="KW-1185">Reference proteome</keyword>
<proteinExistence type="predicted"/>
<accession>A0AAN6W0M5</accession>
<reference evidence="4" key="1">
    <citation type="journal article" date="2023" name="Mol. Phylogenet. Evol.">
        <title>Genome-scale phylogeny and comparative genomics of the fungal order Sordariales.</title>
        <authorList>
            <person name="Hensen N."/>
            <person name="Bonometti L."/>
            <person name="Westerberg I."/>
            <person name="Brannstrom I.O."/>
            <person name="Guillou S."/>
            <person name="Cros-Aarteil S."/>
            <person name="Calhoun S."/>
            <person name="Haridas S."/>
            <person name="Kuo A."/>
            <person name="Mondo S."/>
            <person name="Pangilinan J."/>
            <person name="Riley R."/>
            <person name="LaButti K."/>
            <person name="Andreopoulos B."/>
            <person name="Lipzen A."/>
            <person name="Chen C."/>
            <person name="Yan M."/>
            <person name="Daum C."/>
            <person name="Ng V."/>
            <person name="Clum A."/>
            <person name="Steindorff A."/>
            <person name="Ohm R.A."/>
            <person name="Martin F."/>
            <person name="Silar P."/>
            <person name="Natvig D.O."/>
            <person name="Lalanne C."/>
            <person name="Gautier V."/>
            <person name="Ament-Velasquez S.L."/>
            <person name="Kruys A."/>
            <person name="Hutchinson M.I."/>
            <person name="Powell A.J."/>
            <person name="Barry K."/>
            <person name="Miller A.N."/>
            <person name="Grigoriev I.V."/>
            <person name="Debuchy R."/>
            <person name="Gladieux P."/>
            <person name="Hiltunen Thoren M."/>
            <person name="Johannesson H."/>
        </authorList>
    </citation>
    <scope>NUCLEOTIDE SEQUENCE</scope>
    <source>
        <strain evidence="4">CBS 892.96</strain>
    </source>
</reference>
<protein>
    <submittedName>
        <fullName evidence="4">Uncharacterized protein</fullName>
    </submittedName>
</protein>
<feature type="region of interest" description="Disordered" evidence="1">
    <location>
        <begin position="229"/>
        <end position="251"/>
    </location>
</feature>
<feature type="transmembrane region" description="Helical" evidence="2">
    <location>
        <begin position="196"/>
        <end position="219"/>
    </location>
</feature>
<dbReference type="Proteomes" id="UP001302321">
    <property type="component" value="Unassembled WGS sequence"/>
</dbReference>
<sequence length="320" mass="33860">MLLFAILGAVLPAAVTAMEFFTPPAFGTRGDFSKNPTYVELSTVDLHWSAPPEGLPYSVTLFQMNGTETMGQLEHVTRSVVKMTGWRWIVATTKDLDLSNMFMLIIFEEGTSNNLAMSHYFNISRRGISNFEQPSESTTTTRLPTETTVILSPGLSTTTVSDDEARATSGAGGSDKEETNSQGAGQSSSIGLSTGAGIGIGVGATAVLAIGIAIGSYFLGRRRGGANAQAESAEANGSGTGSTGQGGTTLHSATSTQAISPRGYYYAGQPPVEADYYAQKVEMDNRQYIPGGLVHEALSNENRVELPAQSQQHTELSNRP</sequence>
<evidence type="ECO:0000256" key="1">
    <source>
        <dbReference type="SAM" id="MobiDB-lite"/>
    </source>
</evidence>
<feature type="region of interest" description="Disordered" evidence="1">
    <location>
        <begin position="300"/>
        <end position="320"/>
    </location>
</feature>
<keyword evidence="2" id="KW-1133">Transmembrane helix</keyword>
<keyword evidence="2" id="KW-0812">Transmembrane</keyword>
<comment type="caution">
    <text evidence="4">The sequence shown here is derived from an EMBL/GenBank/DDBJ whole genome shotgun (WGS) entry which is preliminary data.</text>
</comment>